<organism evidence="3 4">
    <name type="scientific">Mycolicibacterium cosmeticum</name>
    <dbReference type="NCBI Taxonomy" id="258533"/>
    <lineage>
        <taxon>Bacteria</taxon>
        <taxon>Bacillati</taxon>
        <taxon>Actinomycetota</taxon>
        <taxon>Actinomycetes</taxon>
        <taxon>Mycobacteriales</taxon>
        <taxon>Mycobacteriaceae</taxon>
        <taxon>Mycolicibacterium</taxon>
    </lineage>
</organism>
<evidence type="ECO:0000256" key="2">
    <source>
        <dbReference type="SAM" id="SignalP"/>
    </source>
</evidence>
<comment type="caution">
    <text evidence="3">The sequence shown here is derived from an EMBL/GenBank/DDBJ whole genome shotgun (WGS) entry which is preliminary data.</text>
</comment>
<accession>W9ARF3</accession>
<feature type="region of interest" description="Disordered" evidence="1">
    <location>
        <begin position="24"/>
        <end position="56"/>
    </location>
</feature>
<sequence>MDVMKKMSQGAVAAGVAIAALGAGVSAACPPPPPPPADQLPPPPPPGPTLPSVTYG</sequence>
<dbReference type="PROSITE" id="PS51257">
    <property type="entry name" value="PROKAR_LIPOPROTEIN"/>
    <property type="match status" value="1"/>
</dbReference>
<dbReference type="Proteomes" id="UP000028870">
    <property type="component" value="Unassembled WGS sequence"/>
</dbReference>
<keyword evidence="2" id="KW-0732">Signal</keyword>
<dbReference type="AlphaFoldDB" id="W9ARF3"/>
<feature type="compositionally biased region" description="Pro residues" evidence="1">
    <location>
        <begin position="29"/>
        <end position="49"/>
    </location>
</feature>
<feature type="signal peptide" evidence="2">
    <location>
        <begin position="1"/>
        <end position="28"/>
    </location>
</feature>
<evidence type="ECO:0000256" key="1">
    <source>
        <dbReference type="SAM" id="MobiDB-lite"/>
    </source>
</evidence>
<dbReference type="EMBL" id="CCBB010000001">
    <property type="protein sequence ID" value="CDO05487.1"/>
    <property type="molecule type" value="Genomic_DNA"/>
</dbReference>
<name>W9ARF3_MYCCO</name>
<dbReference type="RefSeq" id="WP_165576271.1">
    <property type="nucleotide sequence ID" value="NZ_CCBB010000001.1"/>
</dbReference>
<proteinExistence type="predicted"/>
<evidence type="ECO:0000313" key="4">
    <source>
        <dbReference type="Proteomes" id="UP000028870"/>
    </source>
</evidence>
<keyword evidence="4" id="KW-1185">Reference proteome</keyword>
<feature type="chain" id="PRO_5004916588" evidence="2">
    <location>
        <begin position="29"/>
        <end position="56"/>
    </location>
</feature>
<gene>
    <name evidence="3" type="ORF">BN977_00260</name>
</gene>
<protein>
    <submittedName>
        <fullName evidence="3">Uncharacterized protein</fullName>
    </submittedName>
</protein>
<reference evidence="3" key="2">
    <citation type="submission" date="2014-03" db="EMBL/GenBank/DDBJ databases">
        <authorList>
            <person name="Urmite Genomes"/>
        </authorList>
    </citation>
    <scope>NUCLEOTIDE SEQUENCE</scope>
    <source>
        <strain evidence="3">DSM 44829</strain>
    </source>
</reference>
<evidence type="ECO:0000313" key="3">
    <source>
        <dbReference type="EMBL" id="CDO05487.1"/>
    </source>
</evidence>
<reference evidence="3" key="1">
    <citation type="submission" date="2014-03" db="EMBL/GenBank/DDBJ databases">
        <title>Draft Genome Sequence of Mycobacterium cosmeticum DSM 44829.</title>
        <authorList>
            <person name="Croce O."/>
            <person name="Robert C."/>
            <person name="Raoult D."/>
            <person name="Drancourt M."/>
        </authorList>
    </citation>
    <scope>NUCLEOTIDE SEQUENCE [LARGE SCALE GENOMIC DNA]</scope>
    <source>
        <strain evidence="3">DSM 44829</strain>
    </source>
</reference>